<feature type="region of interest" description="Disordered" evidence="1">
    <location>
        <begin position="91"/>
        <end position="118"/>
    </location>
</feature>
<keyword evidence="3" id="KW-1185">Reference proteome</keyword>
<reference evidence="2 3" key="1">
    <citation type="journal article" date="2012" name="Genome Biol.">
        <title>Genome and low-iron response of an oceanic diatom adapted to chronic iron limitation.</title>
        <authorList>
            <person name="Lommer M."/>
            <person name="Specht M."/>
            <person name="Roy A.S."/>
            <person name="Kraemer L."/>
            <person name="Andreson R."/>
            <person name="Gutowska M.A."/>
            <person name="Wolf J."/>
            <person name="Bergner S.V."/>
            <person name="Schilhabel M.B."/>
            <person name="Klostermeier U.C."/>
            <person name="Beiko R.G."/>
            <person name="Rosenstiel P."/>
            <person name="Hippler M."/>
            <person name="Laroche J."/>
        </authorList>
    </citation>
    <scope>NUCLEOTIDE SEQUENCE [LARGE SCALE GENOMIC DNA]</scope>
    <source>
        <strain evidence="2 3">CCMP1005</strain>
    </source>
</reference>
<dbReference type="AlphaFoldDB" id="K0TEI5"/>
<organism evidence="2 3">
    <name type="scientific">Thalassiosira oceanica</name>
    <name type="common">Marine diatom</name>
    <dbReference type="NCBI Taxonomy" id="159749"/>
    <lineage>
        <taxon>Eukaryota</taxon>
        <taxon>Sar</taxon>
        <taxon>Stramenopiles</taxon>
        <taxon>Ochrophyta</taxon>
        <taxon>Bacillariophyta</taxon>
        <taxon>Coscinodiscophyceae</taxon>
        <taxon>Thalassiosirophycidae</taxon>
        <taxon>Thalassiosirales</taxon>
        <taxon>Thalassiosiraceae</taxon>
        <taxon>Thalassiosira</taxon>
    </lineage>
</organism>
<dbReference type="EMBL" id="AGNL01002716">
    <property type="protein sequence ID" value="EJK75800.1"/>
    <property type="molecule type" value="Genomic_DNA"/>
</dbReference>
<feature type="compositionally biased region" description="Polar residues" evidence="1">
    <location>
        <begin position="94"/>
        <end position="106"/>
    </location>
</feature>
<evidence type="ECO:0000313" key="2">
    <source>
        <dbReference type="EMBL" id="EJK75800.1"/>
    </source>
</evidence>
<name>K0TEI5_THAOC</name>
<sequence length="118" mass="12757">MSSGFLDSMKKASQRFATTVADSGAKAMLKTDIAFLERDIKARKQQFGLDIFEIMSANPSNVTDIQQSFDDAQGDVKHLESKVDAKRKEMAAIDQSTASGANTSIVNDEAETPGIPNN</sequence>
<dbReference type="Proteomes" id="UP000266841">
    <property type="component" value="Unassembled WGS sequence"/>
</dbReference>
<comment type="caution">
    <text evidence="2">The sequence shown here is derived from an EMBL/GenBank/DDBJ whole genome shotgun (WGS) entry which is preliminary data.</text>
</comment>
<dbReference type="OrthoDB" id="37854at2759"/>
<dbReference type="eggNOG" id="ENOG502SWGP">
    <property type="taxonomic scope" value="Eukaryota"/>
</dbReference>
<gene>
    <name evidence="2" type="ORF">THAOC_02468</name>
</gene>
<protein>
    <submittedName>
        <fullName evidence="2">Uncharacterized protein</fullName>
    </submittedName>
</protein>
<evidence type="ECO:0000313" key="3">
    <source>
        <dbReference type="Proteomes" id="UP000266841"/>
    </source>
</evidence>
<evidence type="ECO:0000256" key="1">
    <source>
        <dbReference type="SAM" id="MobiDB-lite"/>
    </source>
</evidence>
<accession>K0TEI5</accession>
<dbReference type="OMA" id="CQNDIME"/>
<proteinExistence type="predicted"/>